<dbReference type="InterPro" id="IPR054211">
    <property type="entry name" value="DUF6918"/>
</dbReference>
<dbReference type="AlphaFoldDB" id="A0A9D1RX86"/>
<name>A0A9D1RX86_9CORY</name>
<protein>
    <submittedName>
        <fullName evidence="1">Uncharacterized protein</fullName>
    </submittedName>
</protein>
<reference evidence="1" key="1">
    <citation type="journal article" date="2021" name="PeerJ">
        <title>Extensive microbial diversity within the chicken gut microbiome revealed by metagenomics and culture.</title>
        <authorList>
            <person name="Gilroy R."/>
            <person name="Ravi A."/>
            <person name="Getino M."/>
            <person name="Pursley I."/>
            <person name="Horton D.L."/>
            <person name="Alikhan N.F."/>
            <person name="Baker D."/>
            <person name="Gharbi K."/>
            <person name="Hall N."/>
            <person name="Watson M."/>
            <person name="Adriaenssens E.M."/>
            <person name="Foster-Nyarko E."/>
            <person name="Jarju S."/>
            <person name="Secka A."/>
            <person name="Antonio M."/>
            <person name="Oren A."/>
            <person name="Chaudhuri R.R."/>
            <person name="La Ragione R."/>
            <person name="Hildebrand F."/>
            <person name="Pallen M.J."/>
        </authorList>
    </citation>
    <scope>NUCLEOTIDE SEQUENCE</scope>
    <source>
        <strain evidence="1">4376</strain>
    </source>
</reference>
<dbReference type="Proteomes" id="UP000824189">
    <property type="component" value="Unassembled WGS sequence"/>
</dbReference>
<accession>A0A9D1RX86</accession>
<evidence type="ECO:0000313" key="2">
    <source>
        <dbReference type="Proteomes" id="UP000824189"/>
    </source>
</evidence>
<proteinExistence type="predicted"/>
<reference evidence="1" key="2">
    <citation type="submission" date="2021-04" db="EMBL/GenBank/DDBJ databases">
        <authorList>
            <person name="Gilroy R."/>
        </authorList>
    </citation>
    <scope>NUCLEOTIDE SEQUENCE</scope>
    <source>
        <strain evidence="1">4376</strain>
    </source>
</reference>
<dbReference type="EMBL" id="DXFZ01000028">
    <property type="protein sequence ID" value="HIW95290.1"/>
    <property type="molecule type" value="Genomic_DNA"/>
</dbReference>
<gene>
    <name evidence="1" type="ORF">H9867_02200</name>
</gene>
<organism evidence="1 2">
    <name type="scientific">Candidatus Corynebacterium gallistercoris</name>
    <dbReference type="NCBI Taxonomy" id="2838530"/>
    <lineage>
        <taxon>Bacteria</taxon>
        <taxon>Bacillati</taxon>
        <taxon>Actinomycetota</taxon>
        <taxon>Actinomycetes</taxon>
        <taxon>Mycobacteriales</taxon>
        <taxon>Corynebacteriaceae</taxon>
        <taxon>Corynebacterium</taxon>
    </lineage>
</organism>
<evidence type="ECO:0000313" key="1">
    <source>
        <dbReference type="EMBL" id="HIW95290.1"/>
    </source>
</evidence>
<comment type="caution">
    <text evidence="1">The sequence shown here is derived from an EMBL/GenBank/DDBJ whole genome shotgun (WGS) entry which is preliminary data.</text>
</comment>
<dbReference type="Pfam" id="PF21893">
    <property type="entry name" value="DUF6918"/>
    <property type="match status" value="1"/>
</dbReference>
<sequence>MGQFVDSLTGAHRQAAADDLAAFVEVTVEGQSGLSGKLVKGAYAAAKKVDSSITSKAADRLLPDIAQELEPYWEQYQGSGEGSFGDFLGQHRQEVAEKVLATADKKAESVNNQALQKVYKPVRGKVASIVEDNVGGLGDVLEKHV</sequence>